<dbReference type="Pfam" id="PF00440">
    <property type="entry name" value="TetR_N"/>
    <property type="match status" value="1"/>
</dbReference>
<dbReference type="PRINTS" id="PR00455">
    <property type="entry name" value="HTHTETR"/>
</dbReference>
<dbReference type="InterPro" id="IPR036271">
    <property type="entry name" value="Tet_transcr_reg_TetR-rel_C_sf"/>
</dbReference>
<feature type="DNA-binding region" description="H-T-H motif" evidence="4">
    <location>
        <begin position="26"/>
        <end position="45"/>
    </location>
</feature>
<sequence length="188" mass="21397">MRPNKRDELVRKALDVFYRHGFHATGMDMLVVETGVSKTSMYKHFKTKDDLILAVLKLRDERFREWLYARIEELSNTPSGQMIAVFDALGEWFDTPDFRGCMFIKASSEFQETDNPIYQQSSEHKRLLLEHLIGLARRADLANPEQLARQLIILKEGAIIMAAMGFGDTPAQDAKAAAEVLFASSLQD</sequence>
<dbReference type="InterPro" id="IPR001647">
    <property type="entry name" value="HTH_TetR"/>
</dbReference>
<accession>A0A1X6YVP3</accession>
<dbReference type="PANTHER" id="PTHR47506:SF1">
    <property type="entry name" value="HTH-TYPE TRANSCRIPTIONAL REGULATOR YJDC"/>
    <property type="match status" value="1"/>
</dbReference>
<reference evidence="6 7" key="1">
    <citation type="submission" date="2017-03" db="EMBL/GenBank/DDBJ databases">
        <authorList>
            <person name="Afonso C.L."/>
            <person name="Miller P.J."/>
            <person name="Scott M.A."/>
            <person name="Spackman E."/>
            <person name="Goraichik I."/>
            <person name="Dimitrov K.M."/>
            <person name="Suarez D.L."/>
            <person name="Swayne D.E."/>
        </authorList>
    </citation>
    <scope>NUCLEOTIDE SEQUENCE [LARGE SCALE GENOMIC DNA]</scope>
    <source>
        <strain evidence="6 7">CECT 7450</strain>
    </source>
</reference>
<dbReference type="GO" id="GO:0003677">
    <property type="term" value="F:DNA binding"/>
    <property type="evidence" value="ECO:0007669"/>
    <property type="project" value="UniProtKB-UniRule"/>
</dbReference>
<dbReference type="RefSeq" id="WP_085805020.1">
    <property type="nucleotide sequence ID" value="NZ_FWFX01000003.1"/>
</dbReference>
<evidence type="ECO:0000256" key="3">
    <source>
        <dbReference type="ARBA" id="ARBA00023163"/>
    </source>
</evidence>
<feature type="domain" description="HTH tetR-type" evidence="5">
    <location>
        <begin position="3"/>
        <end position="63"/>
    </location>
</feature>
<keyword evidence="2 4" id="KW-0238">DNA-binding</keyword>
<gene>
    <name evidence="6" type="primary">yjdC</name>
    <name evidence="6" type="ORF">ROA7450_01490</name>
</gene>
<dbReference type="PANTHER" id="PTHR47506">
    <property type="entry name" value="TRANSCRIPTIONAL REGULATORY PROTEIN"/>
    <property type="match status" value="1"/>
</dbReference>
<dbReference type="Proteomes" id="UP000193061">
    <property type="component" value="Unassembled WGS sequence"/>
</dbReference>
<proteinExistence type="predicted"/>
<dbReference type="OrthoDB" id="9787680at2"/>
<dbReference type="Gene3D" id="1.10.357.10">
    <property type="entry name" value="Tetracycline Repressor, domain 2"/>
    <property type="match status" value="1"/>
</dbReference>
<dbReference type="PROSITE" id="PS50977">
    <property type="entry name" value="HTH_TETR_2"/>
    <property type="match status" value="1"/>
</dbReference>
<dbReference type="SUPFAM" id="SSF46689">
    <property type="entry name" value="Homeodomain-like"/>
    <property type="match status" value="1"/>
</dbReference>
<organism evidence="6 7">
    <name type="scientific">Roseovarius albus</name>
    <dbReference type="NCBI Taxonomy" id="1247867"/>
    <lineage>
        <taxon>Bacteria</taxon>
        <taxon>Pseudomonadati</taxon>
        <taxon>Pseudomonadota</taxon>
        <taxon>Alphaproteobacteria</taxon>
        <taxon>Rhodobacterales</taxon>
        <taxon>Roseobacteraceae</taxon>
        <taxon>Roseovarius</taxon>
    </lineage>
</organism>
<name>A0A1X6YVP3_9RHOB</name>
<evidence type="ECO:0000256" key="4">
    <source>
        <dbReference type="PROSITE-ProRule" id="PRU00335"/>
    </source>
</evidence>
<evidence type="ECO:0000259" key="5">
    <source>
        <dbReference type="PROSITE" id="PS50977"/>
    </source>
</evidence>
<keyword evidence="3" id="KW-0804">Transcription</keyword>
<keyword evidence="7" id="KW-1185">Reference proteome</keyword>
<evidence type="ECO:0000256" key="1">
    <source>
        <dbReference type="ARBA" id="ARBA00023015"/>
    </source>
</evidence>
<evidence type="ECO:0000313" key="6">
    <source>
        <dbReference type="EMBL" id="SLN32510.1"/>
    </source>
</evidence>
<evidence type="ECO:0000313" key="7">
    <source>
        <dbReference type="Proteomes" id="UP000193061"/>
    </source>
</evidence>
<dbReference type="SUPFAM" id="SSF48498">
    <property type="entry name" value="Tetracyclin repressor-like, C-terminal domain"/>
    <property type="match status" value="1"/>
</dbReference>
<protein>
    <submittedName>
        <fullName evidence="6">HTH-type transcriptional regulator YjdC</fullName>
    </submittedName>
</protein>
<evidence type="ECO:0000256" key="2">
    <source>
        <dbReference type="ARBA" id="ARBA00023125"/>
    </source>
</evidence>
<keyword evidence="1" id="KW-0805">Transcription regulation</keyword>
<dbReference type="AlphaFoldDB" id="A0A1X6YVP3"/>
<dbReference type="InterPro" id="IPR009057">
    <property type="entry name" value="Homeodomain-like_sf"/>
</dbReference>
<dbReference type="EMBL" id="FWFX01000003">
    <property type="protein sequence ID" value="SLN32510.1"/>
    <property type="molecule type" value="Genomic_DNA"/>
</dbReference>